<dbReference type="CDD" id="cd13969">
    <property type="entry name" value="ADCK1-like"/>
    <property type="match status" value="1"/>
</dbReference>
<evidence type="ECO:0000256" key="1">
    <source>
        <dbReference type="ARBA" id="ARBA00009670"/>
    </source>
</evidence>
<dbReference type="Pfam" id="PF03109">
    <property type="entry name" value="ABC1"/>
    <property type="match status" value="1"/>
</dbReference>
<comment type="caution">
    <text evidence="3">The sequence shown here is derived from an EMBL/GenBank/DDBJ whole genome shotgun (WGS) entry which is preliminary data.</text>
</comment>
<dbReference type="InterPro" id="IPR051130">
    <property type="entry name" value="Mito_struct-func_regulator"/>
</dbReference>
<name>A0A9P8TJV6_WICPI</name>
<dbReference type="Proteomes" id="UP000774326">
    <property type="component" value="Unassembled WGS sequence"/>
</dbReference>
<dbReference type="InterPro" id="IPR011009">
    <property type="entry name" value="Kinase-like_dom_sf"/>
</dbReference>
<accession>A0A9P8TJV6</accession>
<reference evidence="3" key="1">
    <citation type="journal article" date="2021" name="Open Biol.">
        <title>Shared evolutionary footprints suggest mitochondrial oxidative damage underlies multiple complex I losses in fungi.</title>
        <authorList>
            <person name="Schikora-Tamarit M.A."/>
            <person name="Marcet-Houben M."/>
            <person name="Nosek J."/>
            <person name="Gabaldon T."/>
        </authorList>
    </citation>
    <scope>NUCLEOTIDE SEQUENCE</scope>
    <source>
        <strain evidence="3">CBS2887</strain>
    </source>
</reference>
<evidence type="ECO:0000313" key="3">
    <source>
        <dbReference type="EMBL" id="KAH3681350.1"/>
    </source>
</evidence>
<feature type="domain" description="ABC1 atypical kinase-like" evidence="2">
    <location>
        <begin position="144"/>
        <end position="394"/>
    </location>
</feature>
<sequence length="567" mass="65783">MFLRTPLCKKASERTLKFSTISRSFATSTTSKVTTPKSKRFSRLQKFTLFTGSTLALLFAYDYTFYESTLIRTARAFYNLGCIGYDYKFNFNENNVISELHERNATRLMNVLKSNKGLYIKFGQNLANQSAIFPKAFQEKFSELYDSATEDPYDKIQKTLSEELGPDYEMYFNHIDPVPIASASIGQVHKAQLITGENVAIKVQHPYIQKQIGADLMTFGAFSYLYEWTFGIPVMFMYGYISEHIGEEADFTIEVKNLERAKKFIEGDEYLKNKIHVPKVYHELCTERILTAEWCDGESLVNHDALKESKIYDHSVIMKDYLTLFSKMIFEWGFVHSDPHPGNLLVRLNPETKKQQLVLLDHGLYITLRESVRYDYCRLWKAIFELDEATLKEIAVSWGIGSDQSDMFGSMALLKPSHKMRKQLSELSKFEREKAVADNFKNFFADTEKFPLELIFLGKTMRTAQGVNQRFGAPVNRINIFTKEAVKGFYLTEPEFVYSWSNTLNRSFRYSIYSLIMSLSDLTFWVMKFSAWWFGTKNSEDLLEQKMKEEMKKMGIDVPKDVELFSG</sequence>
<dbReference type="EMBL" id="JAEUBG010004464">
    <property type="protein sequence ID" value="KAH3681350.1"/>
    <property type="molecule type" value="Genomic_DNA"/>
</dbReference>
<dbReference type="InterPro" id="IPR004147">
    <property type="entry name" value="ABC1_dom"/>
</dbReference>
<comment type="similarity">
    <text evidence="1">Belongs to the protein kinase superfamily. ADCK protein kinase family.</text>
</comment>
<organism evidence="3 4">
    <name type="scientific">Wickerhamomyces pijperi</name>
    <name type="common">Yeast</name>
    <name type="synonym">Pichia pijperi</name>
    <dbReference type="NCBI Taxonomy" id="599730"/>
    <lineage>
        <taxon>Eukaryota</taxon>
        <taxon>Fungi</taxon>
        <taxon>Dikarya</taxon>
        <taxon>Ascomycota</taxon>
        <taxon>Saccharomycotina</taxon>
        <taxon>Saccharomycetes</taxon>
        <taxon>Phaffomycetales</taxon>
        <taxon>Wickerhamomycetaceae</taxon>
        <taxon>Wickerhamomyces</taxon>
    </lineage>
</organism>
<dbReference type="OrthoDB" id="427480at2759"/>
<reference evidence="3" key="2">
    <citation type="submission" date="2021-01" db="EMBL/GenBank/DDBJ databases">
        <authorList>
            <person name="Schikora-Tamarit M.A."/>
        </authorList>
    </citation>
    <scope>NUCLEOTIDE SEQUENCE</scope>
    <source>
        <strain evidence="3">CBS2887</strain>
    </source>
</reference>
<dbReference type="InterPro" id="IPR045307">
    <property type="entry name" value="ADCK1_dom"/>
</dbReference>
<gene>
    <name evidence="3" type="ORF">WICPIJ_007703</name>
</gene>
<dbReference type="SUPFAM" id="SSF56112">
    <property type="entry name" value="Protein kinase-like (PK-like)"/>
    <property type="match status" value="1"/>
</dbReference>
<dbReference type="PANTHER" id="PTHR43173">
    <property type="entry name" value="ABC1 FAMILY PROTEIN"/>
    <property type="match status" value="1"/>
</dbReference>
<proteinExistence type="inferred from homology"/>
<evidence type="ECO:0000259" key="2">
    <source>
        <dbReference type="Pfam" id="PF03109"/>
    </source>
</evidence>
<protein>
    <recommendedName>
        <fullName evidence="2">ABC1 atypical kinase-like domain-containing protein</fullName>
    </recommendedName>
</protein>
<keyword evidence="4" id="KW-1185">Reference proteome</keyword>
<dbReference type="AlphaFoldDB" id="A0A9P8TJV6"/>
<evidence type="ECO:0000313" key="4">
    <source>
        <dbReference type="Proteomes" id="UP000774326"/>
    </source>
</evidence>
<dbReference type="PANTHER" id="PTHR43173:SF37">
    <property type="entry name" value="ABC1 FAMILY PROTEIN C10F6.14C"/>
    <property type="match status" value="1"/>
</dbReference>